<sequence>MLLNELAAASGCSAATIKYYRREGLLPAGERITATRQDYGTRHLERLALIQVLREVADAPIPAIRRLTALLDDPSAPIIRALEEAQAIALGDLAAGDPANGDRPEHPTVAALLERMGWPDIGSIPRRALDEALHTLAAWEMPDGIETIARYAVPMAEIARGDVDSLQSTDDAAEPSEDVKVMRAVAGTIAFDQLIRALRALGHVSLSVTADRSRGSEQD</sequence>
<dbReference type="InterPro" id="IPR009061">
    <property type="entry name" value="DNA-bd_dom_put_sf"/>
</dbReference>
<reference evidence="3 4" key="1">
    <citation type="submission" date="2019-02" db="EMBL/GenBank/DDBJ databases">
        <authorList>
            <consortium name="Pathogen Informatics"/>
        </authorList>
    </citation>
    <scope>NUCLEOTIDE SEQUENCE [LARGE SCALE GENOMIC DNA]</scope>
    <source>
        <strain evidence="3 4">3012STDY7078520</strain>
    </source>
</reference>
<dbReference type="GO" id="GO:0003700">
    <property type="term" value="F:DNA-binding transcription factor activity"/>
    <property type="evidence" value="ECO:0007669"/>
    <property type="project" value="InterPro"/>
</dbReference>
<dbReference type="InterPro" id="IPR047057">
    <property type="entry name" value="MerR_fam"/>
</dbReference>
<evidence type="ECO:0000259" key="2">
    <source>
        <dbReference type="PROSITE" id="PS50937"/>
    </source>
</evidence>
<organism evidence="3 4">
    <name type="scientific">Brevibacterium casei</name>
    <dbReference type="NCBI Taxonomy" id="33889"/>
    <lineage>
        <taxon>Bacteria</taxon>
        <taxon>Bacillati</taxon>
        <taxon>Actinomycetota</taxon>
        <taxon>Actinomycetes</taxon>
        <taxon>Micrococcales</taxon>
        <taxon>Brevibacteriaceae</taxon>
        <taxon>Brevibacterium</taxon>
    </lineage>
</organism>
<dbReference type="RefSeq" id="WP_190246501.1">
    <property type="nucleotide sequence ID" value="NZ_CAACXN010000010.1"/>
</dbReference>
<dbReference type="SMART" id="SM00422">
    <property type="entry name" value="HTH_MERR"/>
    <property type="match status" value="1"/>
</dbReference>
<dbReference type="PROSITE" id="PS50937">
    <property type="entry name" value="HTH_MERR_2"/>
    <property type="match status" value="1"/>
</dbReference>
<dbReference type="AlphaFoldDB" id="A0A449CZ80"/>
<gene>
    <name evidence="3" type="ORF">NCTC12391_00268</name>
</gene>
<dbReference type="Proteomes" id="UP000386281">
    <property type="component" value="Unassembled WGS sequence"/>
</dbReference>
<dbReference type="PANTHER" id="PTHR30204">
    <property type="entry name" value="REDOX-CYCLING DRUG-SENSING TRANSCRIPTIONAL ACTIVATOR SOXR"/>
    <property type="match status" value="1"/>
</dbReference>
<accession>A0A449CZ80</accession>
<proteinExistence type="predicted"/>
<dbReference type="InterPro" id="IPR000551">
    <property type="entry name" value="MerR-type_HTH_dom"/>
</dbReference>
<name>A0A449CZ80_9MICO</name>
<dbReference type="GO" id="GO:0003677">
    <property type="term" value="F:DNA binding"/>
    <property type="evidence" value="ECO:0007669"/>
    <property type="project" value="UniProtKB-KW"/>
</dbReference>
<dbReference type="Gene3D" id="1.10.1660.10">
    <property type="match status" value="1"/>
</dbReference>
<dbReference type="Pfam" id="PF13411">
    <property type="entry name" value="MerR_1"/>
    <property type="match status" value="1"/>
</dbReference>
<evidence type="ECO:0000313" key="4">
    <source>
        <dbReference type="Proteomes" id="UP000386281"/>
    </source>
</evidence>
<dbReference type="PANTHER" id="PTHR30204:SF98">
    <property type="entry name" value="HTH-TYPE TRANSCRIPTIONAL REGULATOR ADHR"/>
    <property type="match status" value="1"/>
</dbReference>
<evidence type="ECO:0000313" key="3">
    <source>
        <dbReference type="EMBL" id="VEW10659.1"/>
    </source>
</evidence>
<protein>
    <submittedName>
        <fullName evidence="3">Cd(II)/Pb(II)-responsive transcriptional regulator</fullName>
    </submittedName>
</protein>
<evidence type="ECO:0000256" key="1">
    <source>
        <dbReference type="ARBA" id="ARBA00023125"/>
    </source>
</evidence>
<feature type="domain" description="HTH merR-type" evidence="2">
    <location>
        <begin position="1"/>
        <end position="70"/>
    </location>
</feature>
<keyword evidence="1" id="KW-0238">DNA-binding</keyword>
<dbReference type="EMBL" id="CAACXN010000010">
    <property type="protein sequence ID" value="VEW10659.1"/>
    <property type="molecule type" value="Genomic_DNA"/>
</dbReference>
<dbReference type="SUPFAM" id="SSF46955">
    <property type="entry name" value="Putative DNA-binding domain"/>
    <property type="match status" value="1"/>
</dbReference>